<name>A0A150G293_GONPE</name>
<feature type="region of interest" description="Disordered" evidence="5">
    <location>
        <begin position="968"/>
        <end position="1014"/>
    </location>
</feature>
<feature type="compositionally biased region" description="Pro residues" evidence="5">
    <location>
        <begin position="519"/>
        <end position="550"/>
    </location>
</feature>
<keyword evidence="3" id="KW-1133">Transmembrane helix</keyword>
<evidence type="ECO:0000256" key="1">
    <source>
        <dbReference type="ARBA" id="ARBA00004127"/>
    </source>
</evidence>
<keyword evidence="2" id="KW-0812">Transmembrane</keyword>
<dbReference type="GO" id="GO:0006799">
    <property type="term" value="P:polyphosphate biosynthetic process"/>
    <property type="evidence" value="ECO:0007669"/>
    <property type="project" value="UniProtKB-ARBA"/>
</dbReference>
<evidence type="ECO:0000256" key="4">
    <source>
        <dbReference type="ARBA" id="ARBA00023136"/>
    </source>
</evidence>
<dbReference type="PRINTS" id="PR01217">
    <property type="entry name" value="PRICHEXTENSN"/>
</dbReference>
<feature type="domain" description="VTC" evidence="6">
    <location>
        <begin position="657"/>
        <end position="893"/>
    </location>
</feature>
<comment type="subcellular location">
    <subcellularLocation>
        <location evidence="1">Endomembrane system</location>
        <topology evidence="1">Multi-pass membrane protein</topology>
    </subcellularLocation>
</comment>
<dbReference type="STRING" id="33097.A0A150G293"/>
<feature type="compositionally biased region" description="Low complexity" evidence="5">
    <location>
        <begin position="494"/>
        <end position="505"/>
    </location>
</feature>
<dbReference type="EMBL" id="LSYV01000078">
    <property type="protein sequence ID" value="KXZ43931.1"/>
    <property type="molecule type" value="Genomic_DNA"/>
</dbReference>
<organism evidence="7 8">
    <name type="scientific">Gonium pectorale</name>
    <name type="common">Green alga</name>
    <dbReference type="NCBI Taxonomy" id="33097"/>
    <lineage>
        <taxon>Eukaryota</taxon>
        <taxon>Viridiplantae</taxon>
        <taxon>Chlorophyta</taxon>
        <taxon>core chlorophytes</taxon>
        <taxon>Chlorophyceae</taxon>
        <taxon>CS clade</taxon>
        <taxon>Chlamydomonadales</taxon>
        <taxon>Volvocaceae</taxon>
        <taxon>Gonium</taxon>
    </lineage>
</organism>
<feature type="compositionally biased region" description="Low complexity" evidence="5">
    <location>
        <begin position="588"/>
        <end position="599"/>
    </location>
</feature>
<feature type="region of interest" description="Disordered" evidence="5">
    <location>
        <begin position="1"/>
        <end position="94"/>
    </location>
</feature>
<feature type="compositionally biased region" description="Low complexity" evidence="5">
    <location>
        <begin position="50"/>
        <end position="64"/>
    </location>
</feature>
<dbReference type="InterPro" id="IPR051572">
    <property type="entry name" value="VTC_Complex_Subunit"/>
</dbReference>
<dbReference type="PANTHER" id="PTHR46140:SF1">
    <property type="entry name" value="VACUOLAR TRANSPORTER CHAPERONE COMPLEX SUBUNIT 4-RELATED"/>
    <property type="match status" value="1"/>
</dbReference>
<accession>A0A150G293</accession>
<reference evidence="8" key="1">
    <citation type="journal article" date="2016" name="Nat. Commun.">
        <title>The Gonium pectorale genome demonstrates co-option of cell cycle regulation during the evolution of multicellularity.</title>
        <authorList>
            <person name="Hanschen E.R."/>
            <person name="Marriage T.N."/>
            <person name="Ferris P.J."/>
            <person name="Hamaji T."/>
            <person name="Toyoda A."/>
            <person name="Fujiyama A."/>
            <person name="Neme R."/>
            <person name="Noguchi H."/>
            <person name="Minakuchi Y."/>
            <person name="Suzuki M."/>
            <person name="Kawai-Toyooka H."/>
            <person name="Smith D.R."/>
            <person name="Sparks H."/>
            <person name="Anderson J."/>
            <person name="Bakaric R."/>
            <person name="Luria V."/>
            <person name="Karger A."/>
            <person name="Kirschner M.W."/>
            <person name="Durand P.M."/>
            <person name="Michod R.E."/>
            <person name="Nozaki H."/>
            <person name="Olson B.J."/>
        </authorList>
    </citation>
    <scope>NUCLEOTIDE SEQUENCE [LARGE SCALE GENOMIC DNA]</scope>
    <source>
        <strain evidence="8">NIES-2863</strain>
    </source>
</reference>
<dbReference type="Pfam" id="PF09359">
    <property type="entry name" value="VTC"/>
    <property type="match status" value="2"/>
</dbReference>
<dbReference type="Gene3D" id="3.20.100.30">
    <property type="entry name" value="VTC, catalytic tunnel domain"/>
    <property type="match status" value="2"/>
</dbReference>
<evidence type="ECO:0000256" key="2">
    <source>
        <dbReference type="ARBA" id="ARBA00022692"/>
    </source>
</evidence>
<dbReference type="Proteomes" id="UP000075714">
    <property type="component" value="Unassembled WGS sequence"/>
</dbReference>
<protein>
    <recommendedName>
        <fullName evidence="6">VTC domain-containing protein</fullName>
    </recommendedName>
</protein>
<sequence length="1040" mass="107501">MTRSDRPPASQPGGGRSGHRPGGVSRPALTPGQLHRAGPLALPAEQAVIGATSPSAAGAAASSGGSSGEDSGRPLRTRTGELQGRAGTAAAASASELHRTYDGAATGGTTVNGIANGQANGHARAISETATPYMSVLTADAADAEAVDATATFAAAATAVAPEVQDGLRCGKAGGAGSGGVRVLPYLLSLSLSSGSAGGPGKGEVGGVSWNADGGGAPEGTRPGAAAFIQAYASELARVRRFTSGALEDLGRRLAHAADRLRIAARRAASAAAGGPEAAAATAAATELRALCGELRDECDEVGCRLVDLEAFERYNSAEFADIGLACDRTPTENAVFTAAATGPLAPGTCGSAGGPDSPLLEVETRRVYQTCVQEYLLGGLTYDMILVAMSDMYEAVRHVVGAQAGDCGSQPWVPPDQFKRSTTKYWVDPRDVLRVKATIVRHLPLLIFGRKSQLVIPTDLHSSVGGGSAPERLPAVANGRAPSPRATQPVVESASASPSLLPPATCTPLADGVRLTAPPSPPLTPSLPSPSTPSPSSPSSPPPPSPPPASLAELLGAPLLSSSKISSVYFDNRKLDVYHERLPVVESASASPSLLPPATCTPLADGVRLTAPPSPPLTPSLPSPSTPSPSSPSSPPPPSPPPASLAELLGAPLLSSSKISSVYFDNRKLDVYHERLVRGDGASLVRIRWYGAERPAPDKDVFVERKKHRDAWTGEWSLKERAAMPHRDVPAFLAGVCVAAMQPPPSPPPTHGSTAASTGPEPAPLSKAAKAAQLLREVQSSLLEREQEPYLRTEYRRSAFQLSHTNAVRISIDTHLVMTREAGAPRGPGDWCRDTQMAVHRDDVVQFPYAVLEIKLQDEDSCPAWALALRESGLLVEAPKFSKFLHGMALLYPDRLRNTPHWFLPEIPSHAGGGAAPDTAAAASGKAASGGAALAAAAGLAAAGAEVPRWLFPANIRPDQAIDIIPDPESDRGPGGIGTRDLDLLAPGPERARRGRAAKGPRAAAADERDVESGRIGMRQEVCEAGCRCAVQQHPRTAD</sequence>
<dbReference type="InterPro" id="IPR018966">
    <property type="entry name" value="VTC_domain"/>
</dbReference>
<evidence type="ECO:0000256" key="5">
    <source>
        <dbReference type="SAM" id="MobiDB-lite"/>
    </source>
</evidence>
<keyword evidence="8" id="KW-1185">Reference proteome</keyword>
<dbReference type="AlphaFoldDB" id="A0A150G293"/>
<proteinExistence type="predicted"/>
<evidence type="ECO:0000256" key="3">
    <source>
        <dbReference type="ARBA" id="ARBA00022989"/>
    </source>
</evidence>
<gene>
    <name evidence="7" type="ORF">GPECTOR_77g28</name>
</gene>
<comment type="caution">
    <text evidence="7">The sequence shown here is derived from an EMBL/GenBank/DDBJ whole genome shotgun (WGS) entry which is preliminary data.</text>
</comment>
<dbReference type="InterPro" id="IPR042267">
    <property type="entry name" value="VTC_sf"/>
</dbReference>
<dbReference type="PANTHER" id="PTHR46140">
    <property type="entry name" value="VACUOLAR TRANSPORTER CHAPERONE 1-RELATED"/>
    <property type="match status" value="1"/>
</dbReference>
<dbReference type="OrthoDB" id="551197at2759"/>
<evidence type="ECO:0000313" key="8">
    <source>
        <dbReference type="Proteomes" id="UP000075714"/>
    </source>
</evidence>
<keyword evidence="4" id="KW-0472">Membrane</keyword>
<feature type="region of interest" description="Disordered" evidence="5">
    <location>
        <begin position="743"/>
        <end position="771"/>
    </location>
</feature>
<feature type="compositionally biased region" description="Pro residues" evidence="5">
    <location>
        <begin position="613"/>
        <end position="644"/>
    </location>
</feature>
<feature type="region of interest" description="Disordered" evidence="5">
    <location>
        <begin position="464"/>
        <end position="553"/>
    </location>
</feature>
<evidence type="ECO:0000259" key="6">
    <source>
        <dbReference type="Pfam" id="PF09359"/>
    </source>
</evidence>
<feature type="domain" description="VTC" evidence="6">
    <location>
        <begin position="420"/>
        <end position="587"/>
    </location>
</feature>
<dbReference type="GO" id="GO:0012505">
    <property type="term" value="C:endomembrane system"/>
    <property type="evidence" value="ECO:0007669"/>
    <property type="project" value="UniProtKB-SubCell"/>
</dbReference>
<evidence type="ECO:0000313" key="7">
    <source>
        <dbReference type="EMBL" id="KXZ43931.1"/>
    </source>
</evidence>
<feature type="region of interest" description="Disordered" evidence="5">
    <location>
        <begin position="588"/>
        <end position="644"/>
    </location>
</feature>